<comment type="similarity">
    <text evidence="2">Belongs to the HIT family.</text>
</comment>
<keyword evidence="5" id="KW-0378">Hydrolase</keyword>
<evidence type="ECO:0000256" key="5">
    <source>
        <dbReference type="ARBA" id="ARBA00022801"/>
    </source>
</evidence>
<dbReference type="GO" id="GO:0140932">
    <property type="term" value="F:5'-(N(7)-methyl 5'-triphosphoguanosine)-[mRNA] diphosphatase activity"/>
    <property type="evidence" value="ECO:0007669"/>
    <property type="project" value="UniProtKB-EC"/>
</dbReference>
<comment type="subcellular location">
    <subcellularLocation>
        <location evidence="1">Nucleus</location>
    </subcellularLocation>
</comment>
<dbReference type="AlphaFoldDB" id="A0A336N8I7"/>
<evidence type="ECO:0000256" key="1">
    <source>
        <dbReference type="ARBA" id="ARBA00004123"/>
    </source>
</evidence>
<evidence type="ECO:0000256" key="9">
    <source>
        <dbReference type="ARBA" id="ARBA00048222"/>
    </source>
</evidence>
<dbReference type="EMBL" id="UFQS01003469">
    <property type="protein sequence ID" value="SSX15669.1"/>
    <property type="molecule type" value="Genomic_DNA"/>
</dbReference>
<name>A0A336N8I7_CULSO</name>
<evidence type="ECO:0000256" key="2">
    <source>
        <dbReference type="ARBA" id="ARBA00010208"/>
    </source>
</evidence>
<dbReference type="VEuPathDB" id="VectorBase:CSON008970"/>
<comment type="catalytic activity">
    <reaction evidence="9">
        <text>a 5'-end (N(7)-methyl 5'-triphosphoguanosine)-ribonucleoside in mRNA + H2O = N(7)-methyl-GMP + a 5'-end diphospho-ribonucleoside in mRNA + 2 H(+)</text>
        <dbReference type="Rhea" id="RHEA:65388"/>
        <dbReference type="Rhea" id="RHEA-COMP:17165"/>
        <dbReference type="Rhea" id="RHEA-COMP:17167"/>
        <dbReference type="ChEBI" id="CHEBI:15377"/>
        <dbReference type="ChEBI" id="CHEBI:15378"/>
        <dbReference type="ChEBI" id="CHEBI:58285"/>
        <dbReference type="ChEBI" id="CHEBI:156461"/>
        <dbReference type="ChEBI" id="CHEBI:167616"/>
        <dbReference type="EC" id="3.6.1.59"/>
    </reaction>
</comment>
<sequence length="206" mass="24735">WCYNILEHKQEEERIVFEDPDTTNGFIILPDLKWDGKTKETLYLLAIVHRRDIRTLRDLDNSHLDLLKNIRDKSVETIEKKYDIPRSQLRIYVHYQPSFYHFHVHFTYLKHTAPGTNCERSHLLDTIISNIEILPDYYKKATLSFTVRETDTLYEKYEDIINIIHPVTEKHIQKYSNQNLFIVQETADQYREITEPYLTKGQFSLD</sequence>
<evidence type="ECO:0000256" key="7">
    <source>
        <dbReference type="ARBA" id="ARBA00029885"/>
    </source>
</evidence>
<dbReference type="EMBL" id="UFQT01003469">
    <property type="protein sequence ID" value="SSX35028.1"/>
    <property type="molecule type" value="Genomic_DNA"/>
</dbReference>
<organism evidence="11">
    <name type="scientific">Culicoides sonorensis</name>
    <name type="common">Biting midge</name>
    <dbReference type="NCBI Taxonomy" id="179676"/>
    <lineage>
        <taxon>Eukaryota</taxon>
        <taxon>Metazoa</taxon>
        <taxon>Ecdysozoa</taxon>
        <taxon>Arthropoda</taxon>
        <taxon>Hexapoda</taxon>
        <taxon>Insecta</taxon>
        <taxon>Pterygota</taxon>
        <taxon>Neoptera</taxon>
        <taxon>Endopterygota</taxon>
        <taxon>Diptera</taxon>
        <taxon>Nematocera</taxon>
        <taxon>Chironomoidea</taxon>
        <taxon>Ceratopogonidae</taxon>
        <taxon>Ceratopogoninae</taxon>
        <taxon>Culicoides</taxon>
        <taxon>Monoculicoides</taxon>
    </lineage>
</organism>
<evidence type="ECO:0000313" key="11">
    <source>
        <dbReference type="EMBL" id="SSX35028.1"/>
    </source>
</evidence>
<dbReference type="InterPro" id="IPR036265">
    <property type="entry name" value="HIT-like_sf"/>
</dbReference>
<evidence type="ECO:0000256" key="6">
    <source>
        <dbReference type="ARBA" id="ARBA00023242"/>
    </source>
</evidence>
<reference evidence="11" key="2">
    <citation type="submission" date="2018-07" db="EMBL/GenBank/DDBJ databases">
        <authorList>
            <person name="Quirk P.G."/>
            <person name="Krulwich T.A."/>
        </authorList>
    </citation>
    <scope>NUCLEOTIDE SEQUENCE</scope>
</reference>
<dbReference type="GO" id="GO:0005634">
    <property type="term" value="C:nucleus"/>
    <property type="evidence" value="ECO:0007669"/>
    <property type="project" value="UniProtKB-SubCell"/>
</dbReference>
<dbReference type="InterPro" id="IPR008594">
    <property type="entry name" value="DcpS/DCS2"/>
</dbReference>
<evidence type="ECO:0000256" key="4">
    <source>
        <dbReference type="ARBA" id="ARBA00015636"/>
    </source>
</evidence>
<keyword evidence="6" id="KW-0539">Nucleus</keyword>
<dbReference type="PANTHER" id="PTHR12978:SF0">
    <property type="entry name" value="M7GPPPX DIPHOSPHATASE"/>
    <property type="match status" value="1"/>
</dbReference>
<reference evidence="10" key="1">
    <citation type="submission" date="2018-04" db="EMBL/GenBank/DDBJ databases">
        <authorList>
            <person name="Go L.Y."/>
            <person name="Mitchell J.A."/>
        </authorList>
    </citation>
    <scope>NUCLEOTIDE SEQUENCE</scope>
    <source>
        <tissue evidence="10">Whole organism</tissue>
    </source>
</reference>
<dbReference type="Gene3D" id="3.30.2240.10">
    <property type="entry name" value="mRNA decapping enzyme DcpS N-terminal domain"/>
    <property type="match status" value="1"/>
</dbReference>
<dbReference type="GO" id="GO:0000340">
    <property type="term" value="F:RNA 7-methylguanosine cap binding"/>
    <property type="evidence" value="ECO:0007669"/>
    <property type="project" value="TreeGrafter"/>
</dbReference>
<accession>A0A336N8I7</accession>
<evidence type="ECO:0000256" key="8">
    <source>
        <dbReference type="ARBA" id="ARBA00030609"/>
    </source>
</evidence>
<proteinExistence type="inferred from homology"/>
<dbReference type="GO" id="GO:0000932">
    <property type="term" value="C:P-body"/>
    <property type="evidence" value="ECO:0007669"/>
    <property type="project" value="TreeGrafter"/>
</dbReference>
<dbReference type="FunFam" id="3.30.428.10:FF:000006">
    <property type="entry name" value="m7GpppX diphosphatase"/>
    <property type="match status" value="1"/>
</dbReference>
<dbReference type="Pfam" id="PF11969">
    <property type="entry name" value="DcpS_C"/>
    <property type="match status" value="1"/>
</dbReference>
<evidence type="ECO:0000313" key="10">
    <source>
        <dbReference type="EMBL" id="SSX15669.1"/>
    </source>
</evidence>
<dbReference type="EC" id="3.6.1.59" evidence="3"/>
<dbReference type="PANTHER" id="PTHR12978">
    <property type="entry name" value="HISTIDINE TRIAD HIT PROTEIN MEMBER"/>
    <property type="match status" value="1"/>
</dbReference>
<protein>
    <recommendedName>
        <fullName evidence="4">m7GpppX diphosphatase</fullName>
        <ecNumber evidence="3">3.6.1.59</ecNumber>
    </recommendedName>
    <alternativeName>
        <fullName evidence="8">Decapping scavenger enzyme</fullName>
    </alternativeName>
    <alternativeName>
        <fullName evidence="7">Scavenger mRNA-decapping enzyme DcpS</fullName>
    </alternativeName>
</protein>
<gene>
    <name evidence="11" type="primary">CSON008970</name>
</gene>
<dbReference type="GO" id="GO:0000290">
    <property type="term" value="P:deadenylation-dependent decapping of nuclear-transcribed mRNA"/>
    <property type="evidence" value="ECO:0007669"/>
    <property type="project" value="InterPro"/>
</dbReference>
<dbReference type="Gene3D" id="3.30.428.10">
    <property type="entry name" value="HIT-like"/>
    <property type="match status" value="1"/>
</dbReference>
<evidence type="ECO:0000256" key="3">
    <source>
        <dbReference type="ARBA" id="ARBA00012520"/>
    </source>
</evidence>
<dbReference type="SUPFAM" id="SSF54197">
    <property type="entry name" value="HIT-like"/>
    <property type="match status" value="1"/>
</dbReference>